<dbReference type="GO" id="GO:0005576">
    <property type="term" value="C:extracellular region"/>
    <property type="evidence" value="ECO:0000318"/>
    <property type="project" value="GO_Central"/>
</dbReference>
<feature type="active site" evidence="6">
    <location>
        <position position="298"/>
    </location>
</feature>
<sequence length="632" mass="68740">MGVQSSTDTPNLQLYGVRFYSGARIRLCGATCFKSSVAISCGLSVVACNIKPVQLLFLVTASCKSAGCTANTERRQSAPELGAKLSTSFLINRGQPFPNSDFKRNVKVQLTTMLRGLSGRWTRQVAVTTMSTIFCLSVLSQVFYHFPTSLFARDANQTPSLNVNEFQLGQEGRTSTQHIQPTRRALLHAEHHSIESHSHGVKLELQRIESPCGLQKFRDDGFRDHQRLRCAVHRSLFRAQEVRKKPRIHDNTGSKAGGSPTGSTTAVGFTAPVAAARGEYLATVRLGTPERVFSVIVDTGSDLTWVQCSPCGKCYSQNDALFLPNTSTSFTKLACGSALCNGLPFPMCNQTTCVYWYSYGDGSLTTGDFVYDTITMDGINGQKQQVPNFAFGCGHDNEGSFAGADGILGLGQGPLSFHSQLKSVYNGKFSYCLVDWLAPPTQTSPLLFGDAAVPILPDVKYLPILANPKVPTYYYVKLNGISVGDNLLNISSTVFDIDSVGGAGTIFDSGTTVTQLAEAAYKEVLAAMNASTMAYSRKIDDISRLDLCLSGFPKDQLPTVPAMTFHFEGGDMVLPPSNYFIYLESSQSYCFAMTSSPDVNIIGSVQQQNFQVYYDTAGRKLGFVPKDCVGRR</sequence>
<dbReference type="InterPro" id="IPR032861">
    <property type="entry name" value="TAXi_N"/>
</dbReference>
<protein>
    <recommendedName>
        <fullName evidence="9">Peptidase A1 domain-containing protein</fullName>
    </recommendedName>
</protein>
<dbReference type="FunFam" id="2.40.70.10:FF:000033">
    <property type="entry name" value="Aspartyl protease family protein"/>
    <property type="match status" value="1"/>
</dbReference>
<evidence type="ECO:0000256" key="4">
    <source>
        <dbReference type="ARBA" id="ARBA00022801"/>
    </source>
</evidence>
<keyword evidence="5" id="KW-0325">Glycoprotein</keyword>
<evidence type="ECO:0000256" key="3">
    <source>
        <dbReference type="ARBA" id="ARBA00022750"/>
    </source>
</evidence>
<reference evidence="10" key="3">
    <citation type="submission" date="2020-12" db="UniProtKB">
        <authorList>
            <consortium name="EnsemblPlants"/>
        </authorList>
    </citation>
    <scope>IDENTIFICATION</scope>
</reference>
<dbReference type="InterPro" id="IPR021109">
    <property type="entry name" value="Peptidase_aspartic_dom_sf"/>
</dbReference>
<evidence type="ECO:0000259" key="9">
    <source>
        <dbReference type="PROSITE" id="PS51767"/>
    </source>
</evidence>
<evidence type="ECO:0000256" key="8">
    <source>
        <dbReference type="SAM" id="MobiDB-lite"/>
    </source>
</evidence>
<evidence type="ECO:0000313" key="11">
    <source>
        <dbReference type="Proteomes" id="UP000006727"/>
    </source>
</evidence>
<reference evidence="10 11" key="1">
    <citation type="journal article" date="2008" name="Science">
        <title>The Physcomitrella genome reveals evolutionary insights into the conquest of land by plants.</title>
        <authorList>
            <person name="Rensing S."/>
            <person name="Lang D."/>
            <person name="Zimmer A."/>
            <person name="Terry A."/>
            <person name="Salamov A."/>
            <person name="Shapiro H."/>
            <person name="Nishiyama T."/>
            <person name="Perroud P.-F."/>
            <person name="Lindquist E."/>
            <person name="Kamisugi Y."/>
            <person name="Tanahashi T."/>
            <person name="Sakakibara K."/>
            <person name="Fujita T."/>
            <person name="Oishi K."/>
            <person name="Shin-I T."/>
            <person name="Kuroki Y."/>
            <person name="Toyoda A."/>
            <person name="Suzuki Y."/>
            <person name="Hashimoto A."/>
            <person name="Yamaguchi K."/>
            <person name="Sugano A."/>
            <person name="Kohara Y."/>
            <person name="Fujiyama A."/>
            <person name="Anterola A."/>
            <person name="Aoki S."/>
            <person name="Ashton N."/>
            <person name="Barbazuk W.B."/>
            <person name="Barker E."/>
            <person name="Bennetzen J."/>
            <person name="Bezanilla M."/>
            <person name="Blankenship R."/>
            <person name="Cho S.H."/>
            <person name="Dutcher S."/>
            <person name="Estelle M."/>
            <person name="Fawcett J.A."/>
            <person name="Gundlach H."/>
            <person name="Hanada K."/>
            <person name="Heyl A."/>
            <person name="Hicks K.A."/>
            <person name="Hugh J."/>
            <person name="Lohr M."/>
            <person name="Mayer K."/>
            <person name="Melkozernov A."/>
            <person name="Murata T."/>
            <person name="Nelson D."/>
            <person name="Pils B."/>
            <person name="Prigge M."/>
            <person name="Reiss B."/>
            <person name="Renner T."/>
            <person name="Rombauts S."/>
            <person name="Rushton P."/>
            <person name="Sanderfoot A."/>
            <person name="Schween G."/>
            <person name="Shiu S.-H."/>
            <person name="Stueber K."/>
            <person name="Theodoulou F.L."/>
            <person name="Tu H."/>
            <person name="Van de Peer Y."/>
            <person name="Verrier P.J."/>
            <person name="Waters E."/>
            <person name="Wood A."/>
            <person name="Yang L."/>
            <person name="Cove D."/>
            <person name="Cuming A."/>
            <person name="Hasebe M."/>
            <person name="Lucas S."/>
            <person name="Mishler D.B."/>
            <person name="Reski R."/>
            <person name="Grigoriev I."/>
            <person name="Quatrano R.S."/>
            <person name="Boore J.L."/>
        </authorList>
    </citation>
    <scope>NUCLEOTIDE SEQUENCE [LARGE SCALE GENOMIC DNA]</scope>
    <source>
        <strain evidence="10 11">cv. Gransden 2004</strain>
    </source>
</reference>
<feature type="domain" description="Peptidase A1" evidence="9">
    <location>
        <begin position="280"/>
        <end position="624"/>
    </location>
</feature>
<dbReference type="InParanoid" id="A0A7I4AJX0"/>
<reference evidence="10 11" key="2">
    <citation type="journal article" date="2018" name="Plant J.">
        <title>The Physcomitrella patens chromosome-scale assembly reveals moss genome structure and evolution.</title>
        <authorList>
            <person name="Lang D."/>
            <person name="Ullrich K.K."/>
            <person name="Murat F."/>
            <person name="Fuchs J."/>
            <person name="Jenkins J."/>
            <person name="Haas F.B."/>
            <person name="Piednoel M."/>
            <person name="Gundlach H."/>
            <person name="Van Bel M."/>
            <person name="Meyberg R."/>
            <person name="Vives C."/>
            <person name="Morata J."/>
            <person name="Symeonidi A."/>
            <person name="Hiss M."/>
            <person name="Muchero W."/>
            <person name="Kamisugi Y."/>
            <person name="Saleh O."/>
            <person name="Blanc G."/>
            <person name="Decker E.L."/>
            <person name="van Gessel N."/>
            <person name="Grimwood J."/>
            <person name="Hayes R.D."/>
            <person name="Graham S.W."/>
            <person name="Gunter L.E."/>
            <person name="McDaniel S.F."/>
            <person name="Hoernstein S.N.W."/>
            <person name="Larsson A."/>
            <person name="Li F.W."/>
            <person name="Perroud P.F."/>
            <person name="Phillips J."/>
            <person name="Ranjan P."/>
            <person name="Rokshar D.S."/>
            <person name="Rothfels C.J."/>
            <person name="Schneider L."/>
            <person name="Shu S."/>
            <person name="Stevenson D.W."/>
            <person name="Thummler F."/>
            <person name="Tillich M."/>
            <person name="Villarreal Aguilar J.C."/>
            <person name="Widiez T."/>
            <person name="Wong G.K."/>
            <person name="Wymore A."/>
            <person name="Zhang Y."/>
            <person name="Zimmer A.D."/>
            <person name="Quatrano R.S."/>
            <person name="Mayer K.F.X."/>
            <person name="Goodstein D."/>
            <person name="Casacuberta J.M."/>
            <person name="Vandepoele K."/>
            <person name="Reski R."/>
            <person name="Cuming A.C."/>
            <person name="Tuskan G.A."/>
            <person name="Maumus F."/>
            <person name="Salse J."/>
            <person name="Schmutz J."/>
            <person name="Rensing S.A."/>
        </authorList>
    </citation>
    <scope>NUCLEOTIDE SEQUENCE [LARGE SCALE GENOMIC DNA]</scope>
    <source>
        <strain evidence="10 11">cv. Gransden 2004</strain>
    </source>
</reference>
<keyword evidence="3 7" id="KW-0064">Aspartyl protease</keyword>
<gene>
    <name evidence="10" type="primary">LOC112290114</name>
</gene>
<evidence type="ECO:0000313" key="10">
    <source>
        <dbReference type="EnsemblPlants" id="Pp3c13_14230V3.3"/>
    </source>
</evidence>
<evidence type="ECO:0000256" key="1">
    <source>
        <dbReference type="ARBA" id="ARBA00007447"/>
    </source>
</evidence>
<dbReference type="PANTHER" id="PTHR47967">
    <property type="entry name" value="OS07G0603500 PROTEIN-RELATED"/>
    <property type="match status" value="1"/>
</dbReference>
<dbReference type="PRINTS" id="PR00792">
    <property type="entry name" value="PEPSIN"/>
</dbReference>
<evidence type="ECO:0000256" key="6">
    <source>
        <dbReference type="PIRSR" id="PIRSR601461-1"/>
    </source>
</evidence>
<dbReference type="InterPro" id="IPR034161">
    <property type="entry name" value="Pepsin-like_plant"/>
</dbReference>
<dbReference type="FunFam" id="2.40.70.10:FF:000031">
    <property type="entry name" value="Aspartyl protease AED1"/>
    <property type="match status" value="1"/>
</dbReference>
<dbReference type="InterPro" id="IPR001461">
    <property type="entry name" value="Aspartic_peptidase_A1"/>
</dbReference>
<dbReference type="InterPro" id="IPR033121">
    <property type="entry name" value="PEPTIDASE_A1"/>
</dbReference>
<keyword evidence="11" id="KW-1185">Reference proteome</keyword>
<evidence type="ECO:0000256" key="7">
    <source>
        <dbReference type="RuleBase" id="RU000454"/>
    </source>
</evidence>
<dbReference type="GO" id="GO:0006508">
    <property type="term" value="P:proteolysis"/>
    <property type="evidence" value="ECO:0007669"/>
    <property type="project" value="UniProtKB-KW"/>
</dbReference>
<organism evidence="10 11">
    <name type="scientific">Physcomitrium patens</name>
    <name type="common">Spreading-leaved earth moss</name>
    <name type="synonym">Physcomitrella patens</name>
    <dbReference type="NCBI Taxonomy" id="3218"/>
    <lineage>
        <taxon>Eukaryota</taxon>
        <taxon>Viridiplantae</taxon>
        <taxon>Streptophyta</taxon>
        <taxon>Embryophyta</taxon>
        <taxon>Bryophyta</taxon>
        <taxon>Bryophytina</taxon>
        <taxon>Bryopsida</taxon>
        <taxon>Funariidae</taxon>
        <taxon>Funariales</taxon>
        <taxon>Funariaceae</taxon>
        <taxon>Physcomitrium</taxon>
    </lineage>
</organism>
<dbReference type="Gramene" id="Pp3c13_14230V3.3">
    <property type="protein sequence ID" value="Pp3c13_14230V3.3"/>
    <property type="gene ID" value="Pp3c13_14230"/>
</dbReference>
<dbReference type="Gene3D" id="2.40.70.10">
    <property type="entry name" value="Acid Proteases"/>
    <property type="match status" value="2"/>
</dbReference>
<evidence type="ECO:0000256" key="5">
    <source>
        <dbReference type="ARBA" id="ARBA00023180"/>
    </source>
</evidence>
<keyword evidence="2 7" id="KW-0645">Protease</keyword>
<dbReference type="SUPFAM" id="SSF50630">
    <property type="entry name" value="Acid proteases"/>
    <property type="match status" value="1"/>
</dbReference>
<comment type="similarity">
    <text evidence="1 7">Belongs to the peptidase A1 family.</text>
</comment>
<evidence type="ECO:0000256" key="2">
    <source>
        <dbReference type="ARBA" id="ARBA00022670"/>
    </source>
</evidence>
<proteinExistence type="inferred from homology"/>
<accession>A0A7I4AJX0</accession>
<keyword evidence="4 7" id="KW-0378">Hydrolase</keyword>
<dbReference type="Pfam" id="PF14543">
    <property type="entry name" value="TAXi_N"/>
    <property type="match status" value="1"/>
</dbReference>
<dbReference type="EMBL" id="ABEU02000013">
    <property type="status" value="NOT_ANNOTATED_CDS"/>
    <property type="molecule type" value="Genomic_DNA"/>
</dbReference>
<dbReference type="InterPro" id="IPR051708">
    <property type="entry name" value="Plant_Aspart_Prot_A1"/>
</dbReference>
<dbReference type="InterPro" id="IPR032799">
    <property type="entry name" value="TAXi_C"/>
</dbReference>
<dbReference type="AlphaFoldDB" id="A0A7I4AJX0"/>
<dbReference type="PROSITE" id="PS51767">
    <property type="entry name" value="PEPTIDASE_A1"/>
    <property type="match status" value="1"/>
</dbReference>
<dbReference type="Pfam" id="PF14541">
    <property type="entry name" value="TAXi_C"/>
    <property type="match status" value="1"/>
</dbReference>
<feature type="region of interest" description="Disordered" evidence="8">
    <location>
        <begin position="243"/>
        <end position="264"/>
    </location>
</feature>
<name>A0A7I4AJX0_PHYPA</name>
<dbReference type="InterPro" id="IPR001969">
    <property type="entry name" value="Aspartic_peptidase_AS"/>
</dbReference>
<feature type="active site" evidence="6">
    <location>
        <position position="508"/>
    </location>
</feature>
<dbReference type="CDD" id="cd05476">
    <property type="entry name" value="pepsin_A_like_plant"/>
    <property type="match status" value="1"/>
</dbReference>
<dbReference type="PANTHER" id="PTHR47967:SF128">
    <property type="entry name" value="ASPARTIC PROTEINASE CDR1-LIKE"/>
    <property type="match status" value="1"/>
</dbReference>
<feature type="compositionally biased region" description="Basic and acidic residues" evidence="8">
    <location>
        <begin position="243"/>
        <end position="252"/>
    </location>
</feature>
<dbReference type="GO" id="GO:0004190">
    <property type="term" value="F:aspartic-type endopeptidase activity"/>
    <property type="evidence" value="ECO:0000318"/>
    <property type="project" value="GO_Central"/>
</dbReference>
<dbReference type="Proteomes" id="UP000006727">
    <property type="component" value="Chromosome 13"/>
</dbReference>
<dbReference type="EnsemblPlants" id="Pp3c13_14230V3.3">
    <property type="protein sequence ID" value="Pp3c13_14230V3.3"/>
    <property type="gene ID" value="Pp3c13_14230"/>
</dbReference>
<dbReference type="PROSITE" id="PS00141">
    <property type="entry name" value="ASP_PROTEASE"/>
    <property type="match status" value="1"/>
</dbReference>